<dbReference type="HOGENOM" id="CLU_1601712_0_0_11"/>
<organism evidence="1 2">
    <name type="scientific">Streptomyces bingchenggensis (strain BCW-1)</name>
    <dbReference type="NCBI Taxonomy" id="749414"/>
    <lineage>
        <taxon>Bacteria</taxon>
        <taxon>Bacillati</taxon>
        <taxon>Actinomycetota</taxon>
        <taxon>Actinomycetes</taxon>
        <taxon>Kitasatosporales</taxon>
        <taxon>Streptomycetaceae</taxon>
        <taxon>Streptomyces</taxon>
    </lineage>
</organism>
<dbReference type="EMBL" id="CP002047">
    <property type="protein sequence ID" value="ADI03190.1"/>
    <property type="molecule type" value="Genomic_DNA"/>
</dbReference>
<dbReference type="AlphaFoldDB" id="D7BUJ9"/>
<sequence length="166" mass="16823">MFLGEFLKAEADSILCAVGGSDGWVGAGQGLGAWCLAGQLGTLVGVEGGFQGGDVVGGDAAPGLLEPADGGHLGDDGLQAAVGGSEHDRVSAGTAGYLQSDPVGVDFGASANVPARRRSAIWASPHTSWAPPMGGYDTCATRRWALQHLCEPLTRDETGIPPRQLP</sequence>
<gene>
    <name evidence="1" type="ordered locus">SBI_00069</name>
</gene>
<dbReference type="KEGG" id="sbh:SBI_00069"/>
<evidence type="ECO:0000313" key="1">
    <source>
        <dbReference type="EMBL" id="ADI03190.1"/>
    </source>
</evidence>
<name>D7BUJ9_STRBB</name>
<reference evidence="1 2" key="1">
    <citation type="journal article" date="2010" name="J. Bacteriol.">
        <title>Genome sequence of the milbemycin-producing bacterium Streptomyces bingchenggensis.</title>
        <authorList>
            <person name="Wang X.J."/>
            <person name="Yan Y.J."/>
            <person name="Zhang B."/>
            <person name="An J."/>
            <person name="Wang J.J."/>
            <person name="Tian J."/>
            <person name="Jiang L."/>
            <person name="Chen Y.H."/>
            <person name="Huang S.X."/>
            <person name="Yin M."/>
            <person name="Zhang J."/>
            <person name="Gao A.L."/>
            <person name="Liu C.X."/>
            <person name="Zhu Z.X."/>
            <person name="Xiang W.S."/>
        </authorList>
    </citation>
    <scope>NUCLEOTIDE SEQUENCE [LARGE SCALE GENOMIC DNA]</scope>
    <source>
        <strain evidence="1 2">BCW-1</strain>
    </source>
</reference>
<evidence type="ECO:0000313" key="2">
    <source>
        <dbReference type="Proteomes" id="UP000000377"/>
    </source>
</evidence>
<dbReference type="Proteomes" id="UP000000377">
    <property type="component" value="Chromosome"/>
</dbReference>
<keyword evidence="2" id="KW-1185">Reference proteome</keyword>
<accession>D7BUJ9</accession>
<protein>
    <submittedName>
        <fullName evidence="1">Uncharacterized protein</fullName>
    </submittedName>
</protein>
<proteinExistence type="predicted"/>